<dbReference type="PANTHER" id="PTHR13812:SF19">
    <property type="entry name" value="KETIMINE REDUCTASE MU-CRYSTALLIN"/>
    <property type="match status" value="1"/>
</dbReference>
<accession>A0A2H0LXE6</accession>
<dbReference type="EMBL" id="PCWA01000073">
    <property type="protein sequence ID" value="PIQ89100.1"/>
    <property type="molecule type" value="Genomic_DNA"/>
</dbReference>
<dbReference type="PANTHER" id="PTHR13812">
    <property type="entry name" value="KETIMINE REDUCTASE MU-CRYSTALLIN"/>
    <property type="match status" value="1"/>
</dbReference>
<keyword evidence="2 5" id="KW-0520">NAD</keyword>
<evidence type="ECO:0000256" key="2">
    <source>
        <dbReference type="ARBA" id="ARBA00023027"/>
    </source>
</evidence>
<reference evidence="6 7" key="1">
    <citation type="submission" date="2017-09" db="EMBL/GenBank/DDBJ databases">
        <title>Depth-based differentiation of microbial function through sediment-hosted aquifers and enrichment of novel symbionts in the deep terrestrial subsurface.</title>
        <authorList>
            <person name="Probst A.J."/>
            <person name="Ladd B."/>
            <person name="Jarett J.K."/>
            <person name="Geller-Mcgrath D.E."/>
            <person name="Sieber C.M."/>
            <person name="Emerson J.B."/>
            <person name="Anantharaman K."/>
            <person name="Thomas B.C."/>
            <person name="Malmstrom R."/>
            <person name="Stieglmeier M."/>
            <person name="Klingl A."/>
            <person name="Woyke T."/>
            <person name="Ryan C.M."/>
            <person name="Banfield J.F."/>
        </authorList>
    </citation>
    <scope>NUCLEOTIDE SEQUENCE [LARGE SCALE GENOMIC DNA]</scope>
    <source>
        <strain evidence="6">CG11_big_fil_rev_8_21_14_0_20_42_13</strain>
    </source>
</reference>
<dbReference type="GO" id="GO:0005737">
    <property type="term" value="C:cytoplasm"/>
    <property type="evidence" value="ECO:0007669"/>
    <property type="project" value="TreeGrafter"/>
</dbReference>
<feature type="active site" description="Proton donor/acceptor" evidence="5">
    <location>
        <position position="72"/>
    </location>
</feature>
<comment type="function">
    <text evidence="5">Catalyzes the NAD(+)-dependent oxidative deamination of L-alanine to pyruvate, and the reverse reaction, the reductive amination of pyruvate.</text>
</comment>
<dbReference type="InterPro" id="IPR023401">
    <property type="entry name" value="ODC_N"/>
</dbReference>
<comment type="catalytic activity">
    <reaction evidence="3">
        <text>L-proline + NAD(+) = 1-pyrroline-2-carboxylate + NADH + H(+)</text>
        <dbReference type="Rhea" id="RHEA:20321"/>
        <dbReference type="ChEBI" id="CHEBI:15378"/>
        <dbReference type="ChEBI" id="CHEBI:39785"/>
        <dbReference type="ChEBI" id="CHEBI:57540"/>
        <dbReference type="ChEBI" id="CHEBI:57945"/>
        <dbReference type="ChEBI" id="CHEBI:60039"/>
        <dbReference type="EC" id="1.5.1.49"/>
    </reaction>
</comment>
<comment type="catalytic activity">
    <reaction evidence="4">
        <text>L-proline + NADP(+) = 1-pyrroline-2-carboxylate + NADPH + H(+)</text>
        <dbReference type="Rhea" id="RHEA:20317"/>
        <dbReference type="ChEBI" id="CHEBI:15378"/>
        <dbReference type="ChEBI" id="CHEBI:39785"/>
        <dbReference type="ChEBI" id="CHEBI:57783"/>
        <dbReference type="ChEBI" id="CHEBI:58349"/>
        <dbReference type="ChEBI" id="CHEBI:60039"/>
        <dbReference type="EC" id="1.5.1.49"/>
    </reaction>
</comment>
<evidence type="ECO:0000256" key="3">
    <source>
        <dbReference type="ARBA" id="ARBA00050354"/>
    </source>
</evidence>
<feature type="binding site" evidence="5">
    <location>
        <position position="299"/>
    </location>
    <ligand>
        <name>NAD(+)</name>
        <dbReference type="ChEBI" id="CHEBI:57540"/>
    </ligand>
</feature>
<evidence type="ECO:0000256" key="4">
    <source>
        <dbReference type="ARBA" id="ARBA00052703"/>
    </source>
</evidence>
<dbReference type="Pfam" id="PF02423">
    <property type="entry name" value="OCD_Mu_crystall"/>
    <property type="match status" value="1"/>
</dbReference>
<dbReference type="EC" id="1.4.1.1" evidence="5"/>
<dbReference type="FunFam" id="3.40.50.720:FF:000311">
    <property type="entry name" value="Ornithine cyclodeaminase"/>
    <property type="match status" value="1"/>
</dbReference>
<dbReference type="HAMAP" id="MF_00935">
    <property type="entry name" value="AlaDH_arch"/>
    <property type="match status" value="1"/>
</dbReference>
<keyword evidence="1 5" id="KW-0560">Oxidoreductase</keyword>
<dbReference type="GO" id="GO:0006522">
    <property type="term" value="P:alanine metabolic process"/>
    <property type="evidence" value="ECO:0007669"/>
    <property type="project" value="UniProtKB-UniRule"/>
</dbReference>
<dbReference type="AlphaFoldDB" id="A0A2H0LXE6"/>
<dbReference type="PIRSF" id="PIRSF001439">
    <property type="entry name" value="CryM"/>
    <property type="match status" value="1"/>
</dbReference>
<dbReference type="Proteomes" id="UP000229641">
    <property type="component" value="Unassembled WGS sequence"/>
</dbReference>
<dbReference type="FunFam" id="3.30.1780.10:FF:000002">
    <property type="entry name" value="Ornithine cyclodeaminase"/>
    <property type="match status" value="1"/>
</dbReference>
<dbReference type="GO" id="GO:0051287">
    <property type="term" value="F:NAD binding"/>
    <property type="evidence" value="ECO:0007669"/>
    <property type="project" value="UniProtKB-UniRule"/>
</dbReference>
<evidence type="ECO:0000256" key="5">
    <source>
        <dbReference type="HAMAP-Rule" id="MF_00935"/>
    </source>
</evidence>
<dbReference type="GO" id="GO:0000286">
    <property type="term" value="F:alanine dehydrogenase activity"/>
    <property type="evidence" value="ECO:0007669"/>
    <property type="project" value="UniProtKB-UniRule"/>
</dbReference>
<comment type="caution">
    <text evidence="6">The sequence shown here is derived from an EMBL/GenBank/DDBJ whole genome shotgun (WGS) entry which is preliminary data.</text>
</comment>
<feature type="binding site" evidence="5">
    <location>
        <begin position="226"/>
        <end position="228"/>
    </location>
    <ligand>
        <name>NAD(+)</name>
        <dbReference type="ChEBI" id="CHEBI:57540"/>
    </ligand>
</feature>
<feature type="binding site" evidence="5">
    <location>
        <position position="115"/>
    </location>
    <ligand>
        <name>NAD(+)</name>
        <dbReference type="ChEBI" id="CHEBI:57540"/>
    </ligand>
</feature>
<comment type="caution">
    <text evidence="5">Lacks conserved residue(s) required for the propagation of feature annotation.</text>
</comment>
<comment type="catalytic activity">
    <reaction evidence="5">
        <text>L-alanine + NAD(+) + H2O = pyruvate + NH4(+) + NADH + H(+)</text>
        <dbReference type="Rhea" id="RHEA:18405"/>
        <dbReference type="ChEBI" id="CHEBI:15361"/>
        <dbReference type="ChEBI" id="CHEBI:15377"/>
        <dbReference type="ChEBI" id="CHEBI:15378"/>
        <dbReference type="ChEBI" id="CHEBI:28938"/>
        <dbReference type="ChEBI" id="CHEBI:57540"/>
        <dbReference type="ChEBI" id="CHEBI:57945"/>
        <dbReference type="ChEBI" id="CHEBI:57972"/>
        <dbReference type="EC" id="1.4.1.1"/>
    </reaction>
</comment>
<dbReference type="InterPro" id="IPR028609">
    <property type="entry name" value="AlaDH_arch-typ"/>
</dbReference>
<sequence>MKKYSTLILDKKTIEKLVDIRKSIIAIERAFYEYGKNRVQMPPKIYLHLGRFSGDFRAMPVYADKFNKCALKWVNVHPKNYKSGLPAVMAIIILNDPRNGFPLCVMDGTYATALRTAAAGAVAAKYLARPESALVSLIGSGRQARMQLSGLYEIFPIKKVKIWSPDMVSVNNFIKEMKSLKVGLLPSKTAKSCVENSDIVVTTTPSSKPLIKRQWLKKGVHINAMGADAKGKQELDPWILKSAKVVVDNWQQAVHSGEINMAFAKGIIHKRDIYADIGEIVFKSKGARADKNEITVFDSTGLAIQDLAIADLIYKSAIRRKAGKWFKFF</sequence>
<comment type="similarity">
    <text evidence="5">Belongs to the ornithine cyclodeaminase/mu-crystallin family. Archaeal alanine dehydrogenase subfamily.</text>
</comment>
<organism evidence="6 7">
    <name type="scientific">Candidatus Ghiorseimicrobium undicola</name>
    <dbReference type="NCBI Taxonomy" id="1974746"/>
    <lineage>
        <taxon>Bacteria</taxon>
        <taxon>Pseudomonadati</taxon>
        <taxon>Candidatus Omnitrophota</taxon>
        <taxon>Candidatus Ghiorseimicrobium</taxon>
    </lineage>
</organism>
<name>A0A2H0LXE6_9BACT</name>
<dbReference type="SUPFAM" id="SSF51735">
    <property type="entry name" value="NAD(P)-binding Rossmann-fold domains"/>
    <property type="match status" value="1"/>
</dbReference>
<feature type="binding site" evidence="5">
    <location>
        <position position="232"/>
    </location>
    <ligand>
        <name>NAD(+)</name>
        <dbReference type="ChEBI" id="CHEBI:57540"/>
    </ligand>
</feature>
<keyword evidence="5" id="KW-0547">Nucleotide-binding</keyword>
<dbReference type="InterPro" id="IPR036291">
    <property type="entry name" value="NAD(P)-bd_dom_sf"/>
</dbReference>
<evidence type="ECO:0000256" key="1">
    <source>
        <dbReference type="ARBA" id="ARBA00023002"/>
    </source>
</evidence>
<evidence type="ECO:0000313" key="6">
    <source>
        <dbReference type="EMBL" id="PIQ89100.1"/>
    </source>
</evidence>
<evidence type="ECO:0000313" key="7">
    <source>
        <dbReference type="Proteomes" id="UP000229641"/>
    </source>
</evidence>
<feature type="binding site" evidence="5">
    <location>
        <begin position="142"/>
        <end position="143"/>
    </location>
    <ligand>
        <name>NAD(+)</name>
        <dbReference type="ChEBI" id="CHEBI:57540"/>
    </ligand>
</feature>
<dbReference type="Gene3D" id="3.30.1780.10">
    <property type="entry name" value="ornithine cyclodeaminase, domain 1"/>
    <property type="match status" value="1"/>
</dbReference>
<dbReference type="InterPro" id="IPR003462">
    <property type="entry name" value="ODC_Mu_crystall"/>
</dbReference>
<gene>
    <name evidence="6" type="ORF">COV72_04715</name>
</gene>
<dbReference type="Gene3D" id="3.40.50.720">
    <property type="entry name" value="NAD(P)-binding Rossmann-like Domain"/>
    <property type="match status" value="1"/>
</dbReference>
<proteinExistence type="inferred from homology"/>
<protein>
    <recommendedName>
        <fullName evidence="5">Putative alanine dehydrogenase</fullName>
        <shortName evidence="5">AlaDH</shortName>
        <ecNumber evidence="5">1.4.1.1</ecNumber>
    </recommendedName>
</protein>